<dbReference type="PANTHER" id="PTHR43775">
    <property type="entry name" value="FATTY ACID SYNTHASE"/>
    <property type="match status" value="1"/>
</dbReference>
<dbReference type="PANTHER" id="PTHR43775:SF22">
    <property type="entry name" value="SYNTHASE, PUTATIVE (JCVI)-RELATED"/>
    <property type="match status" value="1"/>
</dbReference>
<reference evidence="3" key="1">
    <citation type="submission" date="2022-11" db="EMBL/GenBank/DDBJ databases">
        <title>Genome Resource of Sclerotinia nivalis Strain SnTB1, a Plant Pathogen Isolated from American Ginseng.</title>
        <authorList>
            <person name="Fan S."/>
        </authorList>
    </citation>
    <scope>NUCLEOTIDE SEQUENCE</scope>
    <source>
        <strain evidence="3">SnTB1</strain>
    </source>
</reference>
<sequence length="105" mass="11627">MDPVTALENIPIRDTTLENVLRGTRPKVEGSIHPKDVFQENTSDFFIFFSSVVSTIGRPGQANYSAANMFMPGLAEQRRQKGLAVSVIHTLGQSMVLDMPRNYTA</sequence>
<keyword evidence="1" id="KW-0511">Multifunctional enzyme</keyword>
<evidence type="ECO:0000259" key="2">
    <source>
        <dbReference type="Pfam" id="PF08659"/>
    </source>
</evidence>
<keyword evidence="4" id="KW-1185">Reference proteome</keyword>
<organism evidence="3 4">
    <name type="scientific">Sclerotinia nivalis</name>
    <dbReference type="NCBI Taxonomy" id="352851"/>
    <lineage>
        <taxon>Eukaryota</taxon>
        <taxon>Fungi</taxon>
        <taxon>Dikarya</taxon>
        <taxon>Ascomycota</taxon>
        <taxon>Pezizomycotina</taxon>
        <taxon>Leotiomycetes</taxon>
        <taxon>Helotiales</taxon>
        <taxon>Sclerotiniaceae</taxon>
        <taxon>Sclerotinia</taxon>
    </lineage>
</organism>
<dbReference type="GO" id="GO:0044550">
    <property type="term" value="P:secondary metabolite biosynthetic process"/>
    <property type="evidence" value="ECO:0007669"/>
    <property type="project" value="TreeGrafter"/>
</dbReference>
<dbReference type="AlphaFoldDB" id="A0A9X0DNJ2"/>
<dbReference type="EMBL" id="JAPEIS010000003">
    <property type="protein sequence ID" value="KAJ8068177.1"/>
    <property type="molecule type" value="Genomic_DNA"/>
</dbReference>
<dbReference type="SUPFAM" id="SSF51735">
    <property type="entry name" value="NAD(P)-binding Rossmann-fold domains"/>
    <property type="match status" value="1"/>
</dbReference>
<dbReference type="InterPro" id="IPR036291">
    <property type="entry name" value="NAD(P)-bd_dom_sf"/>
</dbReference>
<protein>
    <recommendedName>
        <fullName evidence="2">Ketoreductase (KR) domain-containing protein</fullName>
    </recommendedName>
</protein>
<dbReference type="Pfam" id="PF08659">
    <property type="entry name" value="KR"/>
    <property type="match status" value="1"/>
</dbReference>
<dbReference type="InterPro" id="IPR013968">
    <property type="entry name" value="PKS_KR"/>
</dbReference>
<dbReference type="Gene3D" id="3.40.50.720">
    <property type="entry name" value="NAD(P)-binding Rossmann-like Domain"/>
    <property type="match status" value="1"/>
</dbReference>
<evidence type="ECO:0000256" key="1">
    <source>
        <dbReference type="ARBA" id="ARBA00023268"/>
    </source>
</evidence>
<evidence type="ECO:0000313" key="4">
    <source>
        <dbReference type="Proteomes" id="UP001152300"/>
    </source>
</evidence>
<proteinExistence type="predicted"/>
<dbReference type="GO" id="GO:0004312">
    <property type="term" value="F:fatty acid synthase activity"/>
    <property type="evidence" value="ECO:0007669"/>
    <property type="project" value="TreeGrafter"/>
</dbReference>
<dbReference type="GO" id="GO:0006633">
    <property type="term" value="P:fatty acid biosynthetic process"/>
    <property type="evidence" value="ECO:0007669"/>
    <property type="project" value="TreeGrafter"/>
</dbReference>
<dbReference type="InterPro" id="IPR050091">
    <property type="entry name" value="PKS_NRPS_Biosynth_Enz"/>
</dbReference>
<comment type="caution">
    <text evidence="3">The sequence shown here is derived from an EMBL/GenBank/DDBJ whole genome shotgun (WGS) entry which is preliminary data.</text>
</comment>
<dbReference type="Proteomes" id="UP001152300">
    <property type="component" value="Unassembled WGS sequence"/>
</dbReference>
<accession>A0A9X0DNJ2</accession>
<feature type="domain" description="Ketoreductase (KR)" evidence="2">
    <location>
        <begin position="7"/>
        <end position="89"/>
    </location>
</feature>
<evidence type="ECO:0000313" key="3">
    <source>
        <dbReference type="EMBL" id="KAJ8068177.1"/>
    </source>
</evidence>
<name>A0A9X0DNJ2_9HELO</name>
<gene>
    <name evidence="3" type="ORF">OCU04_003747</name>
</gene>
<dbReference type="OrthoDB" id="4778400at2759"/>